<gene>
    <name evidence="1" type="ORF">AArcSt11_04155</name>
</gene>
<comment type="caution">
    <text evidence="1">The sequence shown here is derived from an EMBL/GenBank/DDBJ whole genome shotgun (WGS) entry which is preliminary data.</text>
</comment>
<dbReference type="Proteomes" id="UP001202674">
    <property type="component" value="Unassembled WGS sequence"/>
</dbReference>
<organism evidence="1 2">
    <name type="scientific">Natranaeroarchaeum aerophilus</name>
    <dbReference type="NCBI Taxonomy" id="2917711"/>
    <lineage>
        <taxon>Archaea</taxon>
        <taxon>Methanobacteriati</taxon>
        <taxon>Methanobacteriota</taxon>
        <taxon>Stenosarchaea group</taxon>
        <taxon>Halobacteria</taxon>
        <taxon>Halobacteriales</taxon>
        <taxon>Natronoarchaeaceae</taxon>
        <taxon>Natranaeroarchaeum</taxon>
    </lineage>
</organism>
<sequence>MTTDDAATHRNESATHEFEAQLTDLLLTAFADGEDIAGCWRIETPASSVPDWTIEITCEM</sequence>
<dbReference type="AlphaFoldDB" id="A0AAE3FP95"/>
<proteinExistence type="predicted"/>
<protein>
    <submittedName>
        <fullName evidence="1">Uncharacterized protein</fullName>
    </submittedName>
</protein>
<dbReference type="RefSeq" id="WP_250594880.1">
    <property type="nucleotide sequence ID" value="NZ_JAKRVY010000001.1"/>
</dbReference>
<evidence type="ECO:0000313" key="1">
    <source>
        <dbReference type="EMBL" id="MCL9812843.1"/>
    </source>
</evidence>
<keyword evidence="2" id="KW-1185">Reference proteome</keyword>
<dbReference type="EMBL" id="JAKRVY010000001">
    <property type="protein sequence ID" value="MCL9812843.1"/>
    <property type="molecule type" value="Genomic_DNA"/>
</dbReference>
<evidence type="ECO:0000313" key="2">
    <source>
        <dbReference type="Proteomes" id="UP001202674"/>
    </source>
</evidence>
<name>A0AAE3FP95_9EURY</name>
<accession>A0AAE3FP95</accession>
<reference evidence="1 2" key="1">
    <citation type="journal article" date="2022" name="Syst. Appl. Microbiol.">
        <title>Natronocalculus amylovorans gen. nov., sp. nov., and Natranaeroarchaeum aerophilus sp. nov., dominant culturable amylolytic natronoarchaea from hypersaline soda lakes in southwestern Siberia.</title>
        <authorList>
            <person name="Sorokin D.Y."/>
            <person name="Elcheninov A.G."/>
            <person name="Khizhniak T.V."/>
            <person name="Koenen M."/>
            <person name="Bale N.J."/>
            <person name="Damste J.S.S."/>
            <person name="Kublanov I.V."/>
        </authorList>
    </citation>
    <scope>NUCLEOTIDE SEQUENCE [LARGE SCALE GENOMIC DNA]</scope>
    <source>
        <strain evidence="1 2">AArc-St1-1</strain>
    </source>
</reference>